<keyword evidence="13" id="KW-1185">Reference proteome</keyword>
<organism evidence="12 13">
    <name type="scientific">Paracoccus haeundaensis</name>
    <dbReference type="NCBI Taxonomy" id="225362"/>
    <lineage>
        <taxon>Bacteria</taxon>
        <taxon>Pseudomonadati</taxon>
        <taxon>Pseudomonadota</taxon>
        <taxon>Alphaproteobacteria</taxon>
        <taxon>Rhodobacterales</taxon>
        <taxon>Paracoccaceae</taxon>
        <taxon>Paracoccus</taxon>
    </lineage>
</organism>
<keyword evidence="3" id="KW-1003">Cell membrane</keyword>
<dbReference type="GO" id="GO:0022857">
    <property type="term" value="F:transmembrane transporter activity"/>
    <property type="evidence" value="ECO:0007669"/>
    <property type="project" value="UniProtKB-UniRule"/>
</dbReference>
<evidence type="ECO:0000256" key="8">
    <source>
        <dbReference type="ARBA" id="ARBA00038436"/>
    </source>
</evidence>
<keyword evidence="6 9" id="KW-1133">Transmembrane helix</keyword>
<dbReference type="EMBL" id="VDDC01000015">
    <property type="protein sequence ID" value="TNH39421.1"/>
    <property type="molecule type" value="Genomic_DNA"/>
</dbReference>
<dbReference type="AlphaFoldDB" id="A0A5C4R6W8"/>
<evidence type="ECO:0000256" key="2">
    <source>
        <dbReference type="ARBA" id="ARBA00022448"/>
    </source>
</evidence>
<comment type="function">
    <text evidence="9">Part of the tripartite ATP-independent periplasmic (TRAP) transport system.</text>
</comment>
<evidence type="ECO:0000256" key="1">
    <source>
        <dbReference type="ARBA" id="ARBA00004429"/>
    </source>
</evidence>
<feature type="domain" description="Tripartite ATP-independent periplasmic transporters DctQ component" evidence="11">
    <location>
        <begin position="30"/>
        <end position="161"/>
    </location>
</feature>
<name>A0A5C4R6W8_9RHOB</name>
<feature type="transmembrane region" description="Helical" evidence="9">
    <location>
        <begin position="92"/>
        <end position="114"/>
    </location>
</feature>
<evidence type="ECO:0000256" key="6">
    <source>
        <dbReference type="ARBA" id="ARBA00022989"/>
    </source>
</evidence>
<comment type="subunit">
    <text evidence="9">The complex comprises the extracytoplasmic solute receptor protein and the two transmembrane proteins.</text>
</comment>
<comment type="similarity">
    <text evidence="8 9">Belongs to the TRAP transporter small permease family.</text>
</comment>
<keyword evidence="4 9" id="KW-0997">Cell inner membrane</keyword>
<dbReference type="GO" id="GO:0005886">
    <property type="term" value="C:plasma membrane"/>
    <property type="evidence" value="ECO:0007669"/>
    <property type="project" value="UniProtKB-SubCell"/>
</dbReference>
<keyword evidence="7 9" id="KW-0472">Membrane</keyword>
<evidence type="ECO:0000259" key="11">
    <source>
        <dbReference type="Pfam" id="PF04290"/>
    </source>
</evidence>
<feature type="region of interest" description="Disordered" evidence="10">
    <location>
        <begin position="172"/>
        <end position="203"/>
    </location>
</feature>
<evidence type="ECO:0000313" key="12">
    <source>
        <dbReference type="EMBL" id="TNH39421.1"/>
    </source>
</evidence>
<dbReference type="PANTHER" id="PTHR35011:SF4">
    <property type="entry name" value="SLL1102 PROTEIN"/>
    <property type="match status" value="1"/>
</dbReference>
<comment type="caution">
    <text evidence="12">The sequence shown here is derived from an EMBL/GenBank/DDBJ whole genome shotgun (WGS) entry which is preliminary data.</text>
</comment>
<dbReference type="RefSeq" id="WP_045981404.1">
    <property type="nucleotide sequence ID" value="NZ_VDDC01000015.1"/>
</dbReference>
<accession>A0A5C4R6W8</accession>
<gene>
    <name evidence="12" type="ORF">FHD67_09625</name>
</gene>
<dbReference type="InterPro" id="IPR007387">
    <property type="entry name" value="TRAP_DctQ"/>
</dbReference>
<comment type="subcellular location">
    <subcellularLocation>
        <location evidence="1 9">Cell inner membrane</location>
        <topology evidence="1 9">Multi-pass membrane protein</topology>
    </subcellularLocation>
</comment>
<keyword evidence="5 9" id="KW-0812">Transmembrane</keyword>
<evidence type="ECO:0000256" key="4">
    <source>
        <dbReference type="ARBA" id="ARBA00022519"/>
    </source>
</evidence>
<proteinExistence type="inferred from homology"/>
<feature type="transmembrane region" description="Helical" evidence="9">
    <location>
        <begin position="134"/>
        <end position="155"/>
    </location>
</feature>
<feature type="transmembrane region" description="Helical" evidence="9">
    <location>
        <begin position="21"/>
        <end position="43"/>
    </location>
</feature>
<dbReference type="Pfam" id="PF04290">
    <property type="entry name" value="DctQ"/>
    <property type="match status" value="1"/>
</dbReference>
<evidence type="ECO:0000256" key="7">
    <source>
        <dbReference type="ARBA" id="ARBA00023136"/>
    </source>
</evidence>
<evidence type="ECO:0000313" key="13">
    <source>
        <dbReference type="Proteomes" id="UP000304880"/>
    </source>
</evidence>
<evidence type="ECO:0000256" key="5">
    <source>
        <dbReference type="ARBA" id="ARBA00022692"/>
    </source>
</evidence>
<dbReference type="Proteomes" id="UP000304880">
    <property type="component" value="Unassembled WGS sequence"/>
</dbReference>
<reference evidence="12 13" key="1">
    <citation type="submission" date="2019-06" db="EMBL/GenBank/DDBJ databases">
        <authorList>
            <person name="Li J."/>
        </authorList>
    </citation>
    <scope>NUCLEOTIDE SEQUENCE [LARGE SCALE GENOMIC DNA]</scope>
    <source>
        <strain evidence="12 13">CGMCC 1.8012</strain>
    </source>
</reference>
<feature type="compositionally biased region" description="Basic and acidic residues" evidence="10">
    <location>
        <begin position="194"/>
        <end position="203"/>
    </location>
</feature>
<keyword evidence="2 9" id="KW-0813">Transport</keyword>
<sequence>MSGLLALSRGIDRVTTLIGRSVAWLILLAVVISAVNAVVRKVFSMSSNAWLEAQWYLFGAAFMLASAWTLLENEHIRIDVIYGRWSRRVQHWIDLLGTILFLMPFTTVMLWLTWPALMGSIRTGEISMNAGGLPLWPARGVLVVGFGLLFAQGLSEIVKKIAVMRGIIPDPHQNTGPNEAANHEAGLMLTGRTDQTDEPERRP</sequence>
<evidence type="ECO:0000256" key="3">
    <source>
        <dbReference type="ARBA" id="ARBA00022475"/>
    </source>
</evidence>
<protein>
    <recommendedName>
        <fullName evidence="9">TRAP transporter small permease protein</fullName>
    </recommendedName>
</protein>
<dbReference type="PANTHER" id="PTHR35011">
    <property type="entry name" value="2,3-DIKETO-L-GULONATE TRAP TRANSPORTER SMALL PERMEASE PROTEIN YIAM"/>
    <property type="match status" value="1"/>
</dbReference>
<evidence type="ECO:0000256" key="9">
    <source>
        <dbReference type="RuleBase" id="RU369079"/>
    </source>
</evidence>
<dbReference type="InterPro" id="IPR055348">
    <property type="entry name" value="DctQ"/>
</dbReference>
<feature type="transmembrane region" description="Helical" evidence="9">
    <location>
        <begin position="55"/>
        <end position="71"/>
    </location>
</feature>
<evidence type="ECO:0000256" key="10">
    <source>
        <dbReference type="SAM" id="MobiDB-lite"/>
    </source>
</evidence>